<evidence type="ECO:0000313" key="1">
    <source>
        <dbReference type="EMBL" id="SHH38630.1"/>
    </source>
</evidence>
<gene>
    <name evidence="1" type="ORF">SAMN05444003_3004</name>
</gene>
<organism evidence="1 2">
    <name type="scientific">Cognatiyoonia sediminum</name>
    <dbReference type="NCBI Taxonomy" id="1508389"/>
    <lineage>
        <taxon>Bacteria</taxon>
        <taxon>Pseudomonadati</taxon>
        <taxon>Pseudomonadota</taxon>
        <taxon>Alphaproteobacteria</taxon>
        <taxon>Rhodobacterales</taxon>
        <taxon>Paracoccaceae</taxon>
        <taxon>Cognatiyoonia</taxon>
    </lineage>
</organism>
<dbReference type="Gene3D" id="3.40.50.300">
    <property type="entry name" value="P-loop containing nucleotide triphosphate hydrolases"/>
    <property type="match status" value="1"/>
</dbReference>
<name>A0A1M5SJQ8_9RHOB</name>
<evidence type="ECO:0000313" key="2">
    <source>
        <dbReference type="Proteomes" id="UP000184074"/>
    </source>
</evidence>
<proteinExistence type="predicted"/>
<dbReference type="SUPFAM" id="SSF52540">
    <property type="entry name" value="P-loop containing nucleoside triphosphate hydrolases"/>
    <property type="match status" value="1"/>
</dbReference>
<dbReference type="EMBL" id="FQXB01000006">
    <property type="protein sequence ID" value="SHH38630.1"/>
    <property type="molecule type" value="Genomic_DNA"/>
</dbReference>
<keyword evidence="1" id="KW-0808">Transferase</keyword>
<dbReference type="Proteomes" id="UP000184074">
    <property type="component" value="Unassembled WGS sequence"/>
</dbReference>
<accession>A0A1M5SJQ8</accession>
<dbReference type="OrthoDB" id="288532at2"/>
<dbReference type="GO" id="GO:0016740">
    <property type="term" value="F:transferase activity"/>
    <property type="evidence" value="ECO:0007669"/>
    <property type="project" value="UniProtKB-KW"/>
</dbReference>
<dbReference type="AlphaFoldDB" id="A0A1M5SJQ8"/>
<sequence>MIISPGRRYIFAHMPKTGGTSLASALEERAQKDDILIGDTPKALRRKGRLASLTAAGRLWKHSTLADIEGVVTPDQMQDWFVVTLVRNPWDRMVSYYSWARGRSFDHPVIGLAKSLEFEQFAKEPAVLRSLKANPVAAYTSDRRGVDHANLVARLEHLETDLEPLWDHLEFELEIPHLNQSERERDYRSYFDADTRDAVAEVCQGDIQRYGYCF</sequence>
<reference evidence="1 2" key="1">
    <citation type="submission" date="2016-11" db="EMBL/GenBank/DDBJ databases">
        <authorList>
            <person name="Jaros S."/>
            <person name="Januszkiewicz K."/>
            <person name="Wedrychowicz H."/>
        </authorList>
    </citation>
    <scope>NUCLEOTIDE SEQUENCE [LARGE SCALE GENOMIC DNA]</scope>
    <source>
        <strain evidence="1 2">DSM 28715</strain>
    </source>
</reference>
<dbReference type="RefSeq" id="WP_072902554.1">
    <property type="nucleotide sequence ID" value="NZ_FQXB01000006.1"/>
</dbReference>
<dbReference type="STRING" id="1508389.SAMN05444003_3004"/>
<protein>
    <submittedName>
        <fullName evidence="1">Sulfotransferase family protein</fullName>
    </submittedName>
</protein>
<dbReference type="InterPro" id="IPR027417">
    <property type="entry name" value="P-loop_NTPase"/>
</dbReference>
<keyword evidence="2" id="KW-1185">Reference proteome</keyword>